<dbReference type="InterPro" id="IPR027417">
    <property type="entry name" value="P-loop_NTPase"/>
</dbReference>
<dbReference type="GO" id="GO:0006261">
    <property type="term" value="P:DNA-templated DNA replication"/>
    <property type="evidence" value="ECO:0007669"/>
    <property type="project" value="TreeGrafter"/>
</dbReference>
<dbReference type="STRING" id="187979.ERS852385_00195"/>
<gene>
    <name evidence="11" type="ORF">ERS852385_00195</name>
</gene>
<dbReference type="EC" id="2.7.7.7" evidence="1"/>
<dbReference type="InterPro" id="IPR048466">
    <property type="entry name" value="DNA_pol3_delta-like_C"/>
</dbReference>
<proteinExistence type="inferred from homology"/>
<protein>
    <recommendedName>
        <fullName evidence="2">DNA polymerase III subunit delta</fullName>
        <ecNumber evidence="1">2.7.7.7</ecNumber>
    </recommendedName>
</protein>
<dbReference type="InterPro" id="IPR008921">
    <property type="entry name" value="DNA_pol3_clamp-load_cplx_C"/>
</dbReference>
<evidence type="ECO:0000313" key="11">
    <source>
        <dbReference type="EMBL" id="CUN37349.1"/>
    </source>
</evidence>
<keyword evidence="6" id="KW-0239">DNA-directed DNA polymerase</keyword>
<accession>A0A173WCS6</accession>
<dbReference type="PANTHER" id="PTHR34388">
    <property type="entry name" value="DNA POLYMERASE III SUBUNIT DELTA"/>
    <property type="match status" value="1"/>
</dbReference>
<dbReference type="Gene3D" id="1.20.272.10">
    <property type="match status" value="1"/>
</dbReference>
<evidence type="ECO:0000256" key="6">
    <source>
        <dbReference type="ARBA" id="ARBA00022932"/>
    </source>
</evidence>
<dbReference type="InterPro" id="IPR010372">
    <property type="entry name" value="DNA_pol3_delta_N"/>
</dbReference>
<dbReference type="SUPFAM" id="SSF48019">
    <property type="entry name" value="post-AAA+ oligomerization domain-like"/>
    <property type="match status" value="1"/>
</dbReference>
<keyword evidence="4" id="KW-0548">Nucleotidyltransferase</keyword>
<evidence type="ECO:0000256" key="4">
    <source>
        <dbReference type="ARBA" id="ARBA00022695"/>
    </source>
</evidence>
<keyword evidence="3" id="KW-0808">Transferase</keyword>
<dbReference type="NCBIfam" id="TIGR01128">
    <property type="entry name" value="holA"/>
    <property type="match status" value="1"/>
</dbReference>
<evidence type="ECO:0000256" key="2">
    <source>
        <dbReference type="ARBA" id="ARBA00017703"/>
    </source>
</evidence>
<dbReference type="EMBL" id="CYYU01000001">
    <property type="protein sequence ID" value="CUN37349.1"/>
    <property type="molecule type" value="Genomic_DNA"/>
</dbReference>
<dbReference type="GO" id="GO:0003677">
    <property type="term" value="F:DNA binding"/>
    <property type="evidence" value="ECO:0007669"/>
    <property type="project" value="InterPro"/>
</dbReference>
<dbReference type="PANTHER" id="PTHR34388:SF1">
    <property type="entry name" value="DNA POLYMERASE III SUBUNIT DELTA"/>
    <property type="match status" value="1"/>
</dbReference>
<dbReference type="Proteomes" id="UP000095546">
    <property type="component" value="Unassembled WGS sequence"/>
</dbReference>
<dbReference type="GO" id="GO:0003887">
    <property type="term" value="F:DNA-directed DNA polymerase activity"/>
    <property type="evidence" value="ECO:0007669"/>
    <property type="project" value="UniProtKB-KW"/>
</dbReference>
<evidence type="ECO:0000256" key="8">
    <source>
        <dbReference type="ARBA" id="ARBA00049244"/>
    </source>
</evidence>
<evidence type="ECO:0000256" key="5">
    <source>
        <dbReference type="ARBA" id="ARBA00022705"/>
    </source>
</evidence>
<keyword evidence="12" id="KW-1185">Reference proteome</keyword>
<sequence>MLVKFGEFMAAIRKGELPHVFLLSGEEPYYIDKAKGALLGRLFPDGVGMEDALQKVNGDMALADLLASIEAAPFFADKNVIALSGTNLFRENKAPADTKELEALCHQLGNMPPYSYLIFVAPYKADKRRKLYKALSKNGLVLEAEPLRAWNIQDWLQDKLRAIHKEMDRDAYAYFAGAVSMMQQISLSYLDKEFDKLALFSEGRRITKAELVEVFSGLPEVSVFALMDAISARDSKKALMLLHRQLADGTYFTVLLALLTRHVRQLWQAKVLMKRGVRGKALAKPLELNPFIAEKLGRAAAAFKEDTLKCAMLRLIDADYLLKTGQAGNELLEEAVITLCKR</sequence>
<dbReference type="InterPro" id="IPR005790">
    <property type="entry name" value="DNA_polIII_delta"/>
</dbReference>
<dbReference type="Gene3D" id="3.40.50.300">
    <property type="entry name" value="P-loop containing nucleotide triphosphate hydrolases"/>
    <property type="match status" value="1"/>
</dbReference>
<keyword evidence="5" id="KW-0235">DNA replication</keyword>
<comment type="catalytic activity">
    <reaction evidence="8">
        <text>DNA(n) + a 2'-deoxyribonucleoside 5'-triphosphate = DNA(n+1) + diphosphate</text>
        <dbReference type="Rhea" id="RHEA:22508"/>
        <dbReference type="Rhea" id="RHEA-COMP:17339"/>
        <dbReference type="Rhea" id="RHEA-COMP:17340"/>
        <dbReference type="ChEBI" id="CHEBI:33019"/>
        <dbReference type="ChEBI" id="CHEBI:61560"/>
        <dbReference type="ChEBI" id="CHEBI:173112"/>
        <dbReference type="EC" id="2.7.7.7"/>
    </reaction>
</comment>
<dbReference type="SUPFAM" id="SSF52540">
    <property type="entry name" value="P-loop containing nucleoside triphosphate hydrolases"/>
    <property type="match status" value="1"/>
</dbReference>
<evidence type="ECO:0000259" key="9">
    <source>
        <dbReference type="Pfam" id="PF06144"/>
    </source>
</evidence>
<evidence type="ECO:0000256" key="7">
    <source>
        <dbReference type="ARBA" id="ARBA00034754"/>
    </source>
</evidence>
<dbReference type="Gene3D" id="1.10.8.60">
    <property type="match status" value="1"/>
</dbReference>
<dbReference type="Pfam" id="PF06144">
    <property type="entry name" value="DNA_pol3_delta"/>
    <property type="match status" value="1"/>
</dbReference>
<name>A0A173WCS6_9FIRM</name>
<evidence type="ECO:0000256" key="1">
    <source>
        <dbReference type="ARBA" id="ARBA00012417"/>
    </source>
</evidence>
<evidence type="ECO:0000313" key="12">
    <source>
        <dbReference type="Proteomes" id="UP000095546"/>
    </source>
</evidence>
<organism evidence="11 12">
    <name type="scientific">Mitsuokella jalaludinii</name>
    <dbReference type="NCBI Taxonomy" id="187979"/>
    <lineage>
        <taxon>Bacteria</taxon>
        <taxon>Bacillati</taxon>
        <taxon>Bacillota</taxon>
        <taxon>Negativicutes</taxon>
        <taxon>Selenomonadales</taxon>
        <taxon>Selenomonadaceae</taxon>
        <taxon>Mitsuokella</taxon>
    </lineage>
</organism>
<evidence type="ECO:0000256" key="3">
    <source>
        <dbReference type="ARBA" id="ARBA00022679"/>
    </source>
</evidence>
<dbReference type="Pfam" id="PF21694">
    <property type="entry name" value="DNA_pol3_delta_C"/>
    <property type="match status" value="1"/>
</dbReference>
<reference evidence="11 12" key="1">
    <citation type="submission" date="2015-09" db="EMBL/GenBank/DDBJ databases">
        <authorList>
            <consortium name="Pathogen Informatics"/>
        </authorList>
    </citation>
    <scope>NUCLEOTIDE SEQUENCE [LARGE SCALE GENOMIC DNA]</scope>
    <source>
        <strain evidence="11 12">2789STDY5608828</strain>
    </source>
</reference>
<feature type="domain" description="DNA polymerase III delta subunit-like C-terminal" evidence="10">
    <location>
        <begin position="222"/>
        <end position="337"/>
    </location>
</feature>
<dbReference type="GO" id="GO:0009360">
    <property type="term" value="C:DNA polymerase III complex"/>
    <property type="evidence" value="ECO:0007669"/>
    <property type="project" value="InterPro"/>
</dbReference>
<comment type="similarity">
    <text evidence="7">Belongs to the DNA polymerase HolA subunit family.</text>
</comment>
<feature type="domain" description="DNA polymerase III delta N-terminal" evidence="9">
    <location>
        <begin position="22"/>
        <end position="144"/>
    </location>
</feature>
<evidence type="ECO:0000259" key="10">
    <source>
        <dbReference type="Pfam" id="PF21694"/>
    </source>
</evidence>
<dbReference type="eggNOG" id="COG1466">
    <property type="taxonomic scope" value="Bacteria"/>
</dbReference>
<dbReference type="AlphaFoldDB" id="A0A173WCS6"/>